<dbReference type="AlphaFoldDB" id="A0A6M4NPL4"/>
<keyword evidence="2" id="KW-0614">Plasmid</keyword>
<proteinExistence type="predicted"/>
<accession>A0A6M4NPL4</accession>
<dbReference type="Gene3D" id="1.10.3680.10">
    <property type="entry name" value="TerB-like"/>
    <property type="match status" value="1"/>
</dbReference>
<name>A0A6M4NPL4_AERCA</name>
<dbReference type="RefSeq" id="WP_181715903.1">
    <property type="nucleotide sequence ID" value="NZ_CP066814.1"/>
</dbReference>
<evidence type="ECO:0000259" key="1">
    <source>
        <dbReference type="Pfam" id="PF05099"/>
    </source>
</evidence>
<dbReference type="Pfam" id="PF05099">
    <property type="entry name" value="TerB"/>
    <property type="match status" value="1"/>
</dbReference>
<dbReference type="SUPFAM" id="SSF158682">
    <property type="entry name" value="TerB-like"/>
    <property type="match status" value="1"/>
</dbReference>
<dbReference type="InterPro" id="IPR007791">
    <property type="entry name" value="DjlA_N"/>
</dbReference>
<sequence length="148" mass="16337">MFGLGKLLGGKAKELKVASKKVENRNLMEAIVGGQLLIAYSEDRTLSDDERTKIEGLLRTNPNLTSFGNEMTDYFNQTNNALKAGYITARLRILREIEEIKNSTSDAQDVMGNLIEVALADGNISDAEEKELKTIAGKLGQNLEDFLQ</sequence>
<dbReference type="InterPro" id="IPR029024">
    <property type="entry name" value="TerB-like"/>
</dbReference>
<dbReference type="EMBL" id="MN629346">
    <property type="protein sequence ID" value="QJR99780.1"/>
    <property type="molecule type" value="Genomic_DNA"/>
</dbReference>
<evidence type="ECO:0000313" key="2">
    <source>
        <dbReference type="EMBL" id="QJR99780.1"/>
    </source>
</evidence>
<gene>
    <name evidence="2" type="primary">terB</name>
</gene>
<reference evidence="2" key="1">
    <citation type="submission" date="2019-10" db="EMBL/GenBank/DDBJ databases">
        <authorList>
            <person name="Zhou D."/>
            <person name="Cheng Q."/>
        </authorList>
    </citation>
    <scope>NUCLEOTIDE SEQUENCE</scope>
    <source>
        <strain evidence="2">1507-17068</strain>
        <plasmid evidence="2">p717068-IMP</plasmid>
    </source>
</reference>
<feature type="domain" description="Co-chaperone DjlA N-terminal" evidence="1">
    <location>
        <begin position="41"/>
        <end position="146"/>
    </location>
</feature>
<protein>
    <submittedName>
        <fullName evidence="2">Tellurite resistance protein TerB</fullName>
    </submittedName>
</protein>
<dbReference type="CDD" id="cd07176">
    <property type="entry name" value="terB"/>
    <property type="match status" value="1"/>
</dbReference>
<geneLocation type="plasmid" evidence="2">
    <name>p717068-IMP</name>
</geneLocation>
<organism evidence="2">
    <name type="scientific">Aeromonas caviae</name>
    <name type="common">Aeromonas punctata</name>
    <dbReference type="NCBI Taxonomy" id="648"/>
    <lineage>
        <taxon>Bacteria</taxon>
        <taxon>Pseudomonadati</taxon>
        <taxon>Pseudomonadota</taxon>
        <taxon>Gammaproteobacteria</taxon>
        <taxon>Aeromonadales</taxon>
        <taxon>Aeromonadaceae</taxon>
        <taxon>Aeromonas</taxon>
    </lineage>
</organism>